<accession>A0A0D0E0X5</accession>
<name>A0A0D0E0X5_9AGAM</name>
<dbReference type="EMBL" id="KN825166">
    <property type="protein sequence ID" value="KIK93664.1"/>
    <property type="molecule type" value="Genomic_DNA"/>
</dbReference>
<proteinExistence type="predicted"/>
<dbReference type="InParanoid" id="A0A0D0E0X5"/>
<sequence>MNNLPSAISDEDDQELDQLISKSIHNSPSRLQWDPNMEFTFINEFGYHKRKDVPKPNVLEECAPAKQAKLS</sequence>
<evidence type="ECO:0000313" key="2">
    <source>
        <dbReference type="Proteomes" id="UP000054538"/>
    </source>
</evidence>
<keyword evidence="2" id="KW-1185">Reference proteome</keyword>
<protein>
    <submittedName>
        <fullName evidence="1">Uncharacterized protein</fullName>
    </submittedName>
</protein>
<dbReference type="AlphaFoldDB" id="A0A0D0E0X5"/>
<dbReference type="Proteomes" id="UP000054538">
    <property type="component" value="Unassembled WGS sequence"/>
</dbReference>
<evidence type="ECO:0000313" key="1">
    <source>
        <dbReference type="EMBL" id="KIK93664.1"/>
    </source>
</evidence>
<reference evidence="1 2" key="1">
    <citation type="submission" date="2014-04" db="EMBL/GenBank/DDBJ databases">
        <authorList>
            <consortium name="DOE Joint Genome Institute"/>
            <person name="Kuo A."/>
            <person name="Kohler A."/>
            <person name="Jargeat P."/>
            <person name="Nagy L.G."/>
            <person name="Floudas D."/>
            <person name="Copeland A."/>
            <person name="Barry K.W."/>
            <person name="Cichocki N."/>
            <person name="Veneault-Fourrey C."/>
            <person name="LaButti K."/>
            <person name="Lindquist E.A."/>
            <person name="Lipzen A."/>
            <person name="Lundell T."/>
            <person name="Morin E."/>
            <person name="Murat C."/>
            <person name="Sun H."/>
            <person name="Tunlid A."/>
            <person name="Henrissat B."/>
            <person name="Grigoriev I.V."/>
            <person name="Hibbett D.S."/>
            <person name="Martin F."/>
            <person name="Nordberg H.P."/>
            <person name="Cantor M.N."/>
            <person name="Hua S.X."/>
        </authorList>
    </citation>
    <scope>NUCLEOTIDE SEQUENCE [LARGE SCALE GENOMIC DNA]</scope>
    <source>
        <strain evidence="1 2">Ve08.2h10</strain>
    </source>
</reference>
<gene>
    <name evidence="1" type="ORF">PAXRUDRAFT_828729</name>
</gene>
<organism evidence="1 2">
    <name type="scientific">Paxillus rubicundulus Ve08.2h10</name>
    <dbReference type="NCBI Taxonomy" id="930991"/>
    <lineage>
        <taxon>Eukaryota</taxon>
        <taxon>Fungi</taxon>
        <taxon>Dikarya</taxon>
        <taxon>Basidiomycota</taxon>
        <taxon>Agaricomycotina</taxon>
        <taxon>Agaricomycetes</taxon>
        <taxon>Agaricomycetidae</taxon>
        <taxon>Boletales</taxon>
        <taxon>Paxilineae</taxon>
        <taxon>Paxillaceae</taxon>
        <taxon>Paxillus</taxon>
    </lineage>
</organism>
<reference evidence="2" key="2">
    <citation type="submission" date="2015-01" db="EMBL/GenBank/DDBJ databases">
        <title>Evolutionary Origins and Diversification of the Mycorrhizal Mutualists.</title>
        <authorList>
            <consortium name="DOE Joint Genome Institute"/>
            <consortium name="Mycorrhizal Genomics Consortium"/>
            <person name="Kohler A."/>
            <person name="Kuo A."/>
            <person name="Nagy L.G."/>
            <person name="Floudas D."/>
            <person name="Copeland A."/>
            <person name="Barry K.W."/>
            <person name="Cichocki N."/>
            <person name="Veneault-Fourrey C."/>
            <person name="LaButti K."/>
            <person name="Lindquist E.A."/>
            <person name="Lipzen A."/>
            <person name="Lundell T."/>
            <person name="Morin E."/>
            <person name="Murat C."/>
            <person name="Riley R."/>
            <person name="Ohm R."/>
            <person name="Sun H."/>
            <person name="Tunlid A."/>
            <person name="Henrissat B."/>
            <person name="Grigoriev I.V."/>
            <person name="Hibbett D.S."/>
            <person name="Martin F."/>
        </authorList>
    </citation>
    <scope>NUCLEOTIDE SEQUENCE [LARGE SCALE GENOMIC DNA]</scope>
    <source>
        <strain evidence="2">Ve08.2h10</strain>
    </source>
</reference>
<dbReference type="HOGENOM" id="CLU_2740787_0_0_1"/>